<comment type="cofactor">
    <cofactor evidence="1">
        <name>FMN</name>
        <dbReference type="ChEBI" id="CHEBI:58210"/>
    </cofactor>
</comment>
<dbReference type="Pfam" id="PF01613">
    <property type="entry name" value="Flavin_Reduct"/>
    <property type="match status" value="1"/>
</dbReference>
<dbReference type="AlphaFoldDB" id="A0A6A5TRV7"/>
<evidence type="ECO:0000256" key="4">
    <source>
        <dbReference type="ARBA" id="ARBA00038054"/>
    </source>
</evidence>
<evidence type="ECO:0000256" key="5">
    <source>
        <dbReference type="SAM" id="MobiDB-lite"/>
    </source>
</evidence>
<dbReference type="Gene3D" id="2.30.110.10">
    <property type="entry name" value="Electron Transport, Fmn-binding Protein, Chain A"/>
    <property type="match status" value="1"/>
</dbReference>
<dbReference type="PANTHER" id="PTHR33798">
    <property type="entry name" value="FLAVOPROTEIN OXYGENASE"/>
    <property type="match status" value="1"/>
</dbReference>
<feature type="domain" description="Flavin reductase like" evidence="6">
    <location>
        <begin position="83"/>
        <end position="243"/>
    </location>
</feature>
<reference evidence="7" key="1">
    <citation type="journal article" date="2020" name="Stud. Mycol.">
        <title>101 Dothideomycetes genomes: a test case for predicting lifestyles and emergence of pathogens.</title>
        <authorList>
            <person name="Haridas S."/>
            <person name="Albert R."/>
            <person name="Binder M."/>
            <person name="Bloem J."/>
            <person name="Labutti K."/>
            <person name="Salamov A."/>
            <person name="Andreopoulos B."/>
            <person name="Baker S."/>
            <person name="Barry K."/>
            <person name="Bills G."/>
            <person name="Bluhm B."/>
            <person name="Cannon C."/>
            <person name="Castanera R."/>
            <person name="Culley D."/>
            <person name="Daum C."/>
            <person name="Ezra D."/>
            <person name="Gonzalez J."/>
            <person name="Henrissat B."/>
            <person name="Kuo A."/>
            <person name="Liang C."/>
            <person name="Lipzen A."/>
            <person name="Lutzoni F."/>
            <person name="Magnuson J."/>
            <person name="Mondo S."/>
            <person name="Nolan M."/>
            <person name="Ohm R."/>
            <person name="Pangilinan J."/>
            <person name="Park H.-J."/>
            <person name="Ramirez L."/>
            <person name="Alfaro M."/>
            <person name="Sun H."/>
            <person name="Tritt A."/>
            <person name="Yoshinaga Y."/>
            <person name="Zwiers L.-H."/>
            <person name="Turgeon B."/>
            <person name="Goodwin S."/>
            <person name="Spatafora J."/>
            <person name="Crous P."/>
            <person name="Grigoriev I."/>
        </authorList>
    </citation>
    <scope>NUCLEOTIDE SEQUENCE</scope>
    <source>
        <strain evidence="7">CBS 675.92</strain>
    </source>
</reference>
<keyword evidence="2" id="KW-0285">Flavoprotein</keyword>
<dbReference type="OrthoDB" id="10250990at2759"/>
<evidence type="ECO:0000313" key="8">
    <source>
        <dbReference type="Proteomes" id="UP000800035"/>
    </source>
</evidence>
<dbReference type="Proteomes" id="UP000800035">
    <property type="component" value="Unassembled WGS sequence"/>
</dbReference>
<gene>
    <name evidence="7" type="ORF">CC80DRAFT_594759</name>
</gene>
<sequence length="294" mass="32260">MAAPKLDAEATIQRNPHPDFKTVEASRPPFNQAEKFHFVQTPQPSWTPGSGANDPSNLSKGHREIDPYAEGRPAVHNYKLLISGIIPRPIGFVSTISADGQSTNLAPFSYFNVISHDPPLFILGFSGGLDKAKDTLKNLVETKECTLNIISEEYIEAANYCSINAPDGVSEWSFSGLHPAKSKVVKPDRVKEAVFSIEAQLVETREWESRATPGKKTSVLGIVEGLRFWVREDAIDEAGVLIDPAVLKPMCRLGGITYGRVTEAFELTRPVYDEATKDPEVAKLAKPKTDGQLE</sequence>
<accession>A0A6A5TRV7</accession>
<dbReference type="EMBL" id="ML976997">
    <property type="protein sequence ID" value="KAF1954700.1"/>
    <property type="molecule type" value="Genomic_DNA"/>
</dbReference>
<evidence type="ECO:0000256" key="1">
    <source>
        <dbReference type="ARBA" id="ARBA00001917"/>
    </source>
</evidence>
<keyword evidence="3" id="KW-0288">FMN</keyword>
<dbReference type="GO" id="GO:0010181">
    <property type="term" value="F:FMN binding"/>
    <property type="evidence" value="ECO:0007669"/>
    <property type="project" value="InterPro"/>
</dbReference>
<comment type="similarity">
    <text evidence="4">Belongs to the flavoredoxin family.</text>
</comment>
<feature type="region of interest" description="Disordered" evidence="5">
    <location>
        <begin position="41"/>
        <end position="64"/>
    </location>
</feature>
<organism evidence="7 8">
    <name type="scientific">Byssothecium circinans</name>
    <dbReference type="NCBI Taxonomy" id="147558"/>
    <lineage>
        <taxon>Eukaryota</taxon>
        <taxon>Fungi</taxon>
        <taxon>Dikarya</taxon>
        <taxon>Ascomycota</taxon>
        <taxon>Pezizomycotina</taxon>
        <taxon>Dothideomycetes</taxon>
        <taxon>Pleosporomycetidae</taxon>
        <taxon>Pleosporales</taxon>
        <taxon>Massarineae</taxon>
        <taxon>Massarinaceae</taxon>
        <taxon>Byssothecium</taxon>
    </lineage>
</organism>
<dbReference type="InterPro" id="IPR012349">
    <property type="entry name" value="Split_barrel_FMN-bd"/>
</dbReference>
<feature type="region of interest" description="Disordered" evidence="5">
    <location>
        <begin position="1"/>
        <end position="26"/>
    </location>
</feature>
<dbReference type="InterPro" id="IPR002563">
    <property type="entry name" value="Flavin_Rdtase-like_dom"/>
</dbReference>
<evidence type="ECO:0000256" key="3">
    <source>
        <dbReference type="ARBA" id="ARBA00022643"/>
    </source>
</evidence>
<name>A0A6A5TRV7_9PLEO</name>
<dbReference type="SUPFAM" id="SSF50475">
    <property type="entry name" value="FMN-binding split barrel"/>
    <property type="match status" value="1"/>
</dbReference>
<protein>
    <recommendedName>
        <fullName evidence="6">Flavin reductase like domain-containing protein</fullName>
    </recommendedName>
</protein>
<dbReference type="PANTHER" id="PTHR33798:SF5">
    <property type="entry name" value="FLAVIN REDUCTASE LIKE DOMAIN-CONTAINING PROTEIN"/>
    <property type="match status" value="1"/>
</dbReference>
<feature type="compositionally biased region" description="Polar residues" evidence="5">
    <location>
        <begin position="41"/>
        <end position="59"/>
    </location>
</feature>
<proteinExistence type="inferred from homology"/>
<dbReference type="SMART" id="SM00903">
    <property type="entry name" value="Flavin_Reduct"/>
    <property type="match status" value="1"/>
</dbReference>
<evidence type="ECO:0000313" key="7">
    <source>
        <dbReference type="EMBL" id="KAF1954700.1"/>
    </source>
</evidence>
<evidence type="ECO:0000259" key="6">
    <source>
        <dbReference type="SMART" id="SM00903"/>
    </source>
</evidence>
<keyword evidence="8" id="KW-1185">Reference proteome</keyword>
<evidence type="ECO:0000256" key="2">
    <source>
        <dbReference type="ARBA" id="ARBA00022630"/>
    </source>
</evidence>